<evidence type="ECO:0000256" key="10">
    <source>
        <dbReference type="SAM" id="SignalP"/>
    </source>
</evidence>
<dbReference type="AlphaFoldDB" id="A0A423U958"/>
<dbReference type="SMART" id="SM00408">
    <property type="entry name" value="IGc2"/>
    <property type="match status" value="3"/>
</dbReference>
<feature type="domain" description="Ig-like" evidence="11">
    <location>
        <begin position="236"/>
        <end position="330"/>
    </location>
</feature>
<evidence type="ECO:0000256" key="4">
    <source>
        <dbReference type="ARBA" id="ARBA00022737"/>
    </source>
</evidence>
<feature type="domain" description="Ig-like" evidence="11">
    <location>
        <begin position="141"/>
        <end position="226"/>
    </location>
</feature>
<dbReference type="EMBL" id="QCYY01000359">
    <property type="protein sequence ID" value="ROT85235.1"/>
    <property type="molecule type" value="Genomic_DNA"/>
</dbReference>
<keyword evidence="2" id="KW-1003">Cell membrane</keyword>
<dbReference type="InterPro" id="IPR007110">
    <property type="entry name" value="Ig-like_dom"/>
</dbReference>
<dbReference type="Pfam" id="PF13927">
    <property type="entry name" value="Ig_3"/>
    <property type="match status" value="2"/>
</dbReference>
<evidence type="ECO:0000256" key="1">
    <source>
        <dbReference type="ARBA" id="ARBA00004236"/>
    </source>
</evidence>
<protein>
    <submittedName>
        <fullName evidence="12">Putative neurotrimin-like isoform X3</fullName>
    </submittedName>
</protein>
<accession>A0A423U958</accession>
<dbReference type="InterPro" id="IPR013098">
    <property type="entry name" value="Ig_I-set"/>
</dbReference>
<gene>
    <name evidence="12" type="ORF">C7M84_019524</name>
</gene>
<dbReference type="FunFam" id="2.60.40.10:FF:000376">
    <property type="entry name" value="CLUMA_CG000981, isoform A"/>
    <property type="match status" value="1"/>
</dbReference>
<dbReference type="GO" id="GO:0043005">
    <property type="term" value="C:neuron projection"/>
    <property type="evidence" value="ECO:0007669"/>
    <property type="project" value="TreeGrafter"/>
</dbReference>
<dbReference type="OrthoDB" id="10012075at2759"/>
<reference evidence="12 13" key="2">
    <citation type="submission" date="2019-01" db="EMBL/GenBank/DDBJ databases">
        <title>The decoding of complex shrimp genome reveals the adaptation for benthos swimmer, frequently molting mechanism and breeding impact on genome.</title>
        <authorList>
            <person name="Sun Y."/>
            <person name="Gao Y."/>
            <person name="Yu Y."/>
        </authorList>
    </citation>
    <scope>NUCLEOTIDE SEQUENCE [LARGE SCALE GENOMIC DNA]</scope>
    <source>
        <tissue evidence="12">Muscle</tissue>
    </source>
</reference>
<dbReference type="PROSITE" id="PS50835">
    <property type="entry name" value="IG_LIKE"/>
    <property type="match status" value="3"/>
</dbReference>
<keyword evidence="13" id="KW-1185">Reference proteome</keyword>
<keyword evidence="3 10" id="KW-0732">Signal</keyword>
<feature type="region of interest" description="Disordered" evidence="9">
    <location>
        <begin position="361"/>
        <end position="385"/>
    </location>
</feature>
<dbReference type="InterPro" id="IPR003599">
    <property type="entry name" value="Ig_sub"/>
</dbReference>
<evidence type="ECO:0000313" key="13">
    <source>
        <dbReference type="Proteomes" id="UP000283509"/>
    </source>
</evidence>
<keyword evidence="7" id="KW-0325">Glycoprotein</keyword>
<evidence type="ECO:0000256" key="2">
    <source>
        <dbReference type="ARBA" id="ARBA00022475"/>
    </source>
</evidence>
<evidence type="ECO:0000256" key="3">
    <source>
        <dbReference type="ARBA" id="ARBA00022729"/>
    </source>
</evidence>
<organism evidence="12 13">
    <name type="scientific">Penaeus vannamei</name>
    <name type="common">Whiteleg shrimp</name>
    <name type="synonym">Litopenaeus vannamei</name>
    <dbReference type="NCBI Taxonomy" id="6689"/>
    <lineage>
        <taxon>Eukaryota</taxon>
        <taxon>Metazoa</taxon>
        <taxon>Ecdysozoa</taxon>
        <taxon>Arthropoda</taxon>
        <taxon>Crustacea</taxon>
        <taxon>Multicrustacea</taxon>
        <taxon>Malacostraca</taxon>
        <taxon>Eumalacostraca</taxon>
        <taxon>Eucarida</taxon>
        <taxon>Decapoda</taxon>
        <taxon>Dendrobranchiata</taxon>
        <taxon>Penaeoidea</taxon>
        <taxon>Penaeidae</taxon>
        <taxon>Penaeus</taxon>
    </lineage>
</organism>
<dbReference type="PANTHER" id="PTHR12231">
    <property type="entry name" value="CTX-RELATED TYPE I TRANSMEMBRANE PROTEIN"/>
    <property type="match status" value="1"/>
</dbReference>
<dbReference type="Pfam" id="PF07679">
    <property type="entry name" value="I-set"/>
    <property type="match status" value="1"/>
</dbReference>
<keyword evidence="4" id="KW-0677">Repeat</keyword>
<reference evidence="12 13" key="1">
    <citation type="submission" date="2018-04" db="EMBL/GenBank/DDBJ databases">
        <authorList>
            <person name="Zhang X."/>
            <person name="Yuan J."/>
            <person name="Li F."/>
            <person name="Xiang J."/>
        </authorList>
    </citation>
    <scope>NUCLEOTIDE SEQUENCE [LARGE SCALE GENOMIC DNA]</scope>
    <source>
        <tissue evidence="12">Muscle</tissue>
    </source>
</reference>
<evidence type="ECO:0000256" key="7">
    <source>
        <dbReference type="ARBA" id="ARBA00023180"/>
    </source>
</evidence>
<dbReference type="Proteomes" id="UP000283509">
    <property type="component" value="Unassembled WGS sequence"/>
</dbReference>
<dbReference type="PANTHER" id="PTHR12231:SF157">
    <property type="entry name" value="DPR-INTERACTING PROTEIN EPSILON-RELATED"/>
    <property type="match status" value="1"/>
</dbReference>
<dbReference type="FunFam" id="2.60.40.10:FF:000328">
    <property type="entry name" value="CLUMA_CG000981, isoform A"/>
    <property type="match status" value="1"/>
</dbReference>
<feature type="domain" description="Ig-like" evidence="11">
    <location>
        <begin position="38"/>
        <end position="132"/>
    </location>
</feature>
<evidence type="ECO:0000256" key="6">
    <source>
        <dbReference type="ARBA" id="ARBA00023157"/>
    </source>
</evidence>
<dbReference type="FunFam" id="2.60.40.10:FF:000032">
    <property type="entry name" value="palladin isoform X1"/>
    <property type="match status" value="1"/>
</dbReference>
<comment type="caution">
    <text evidence="12">The sequence shown here is derived from an EMBL/GenBank/DDBJ whole genome shotgun (WGS) entry which is preliminary data.</text>
</comment>
<dbReference type="SUPFAM" id="SSF48726">
    <property type="entry name" value="Immunoglobulin"/>
    <property type="match status" value="3"/>
</dbReference>
<comment type="subcellular location">
    <subcellularLocation>
        <location evidence="1">Cell membrane</location>
    </subcellularLocation>
</comment>
<keyword evidence="8" id="KW-0393">Immunoglobulin domain</keyword>
<dbReference type="Gene3D" id="2.60.40.10">
    <property type="entry name" value="Immunoglobulins"/>
    <property type="match status" value="3"/>
</dbReference>
<dbReference type="SMART" id="SM00409">
    <property type="entry name" value="IG"/>
    <property type="match status" value="3"/>
</dbReference>
<keyword evidence="5" id="KW-0472">Membrane</keyword>
<evidence type="ECO:0000256" key="9">
    <source>
        <dbReference type="SAM" id="MobiDB-lite"/>
    </source>
</evidence>
<dbReference type="InterPro" id="IPR003598">
    <property type="entry name" value="Ig_sub2"/>
</dbReference>
<dbReference type="InterPro" id="IPR036179">
    <property type="entry name" value="Ig-like_dom_sf"/>
</dbReference>
<dbReference type="GO" id="GO:0005886">
    <property type="term" value="C:plasma membrane"/>
    <property type="evidence" value="ECO:0007669"/>
    <property type="project" value="UniProtKB-SubCell"/>
</dbReference>
<evidence type="ECO:0000256" key="5">
    <source>
        <dbReference type="ARBA" id="ARBA00023136"/>
    </source>
</evidence>
<name>A0A423U958_PENVA</name>
<proteinExistence type="predicted"/>
<evidence type="ECO:0000313" key="12">
    <source>
        <dbReference type="EMBL" id="ROT85235.1"/>
    </source>
</evidence>
<feature type="signal peptide" evidence="10">
    <location>
        <begin position="1"/>
        <end position="32"/>
    </location>
</feature>
<evidence type="ECO:0000256" key="8">
    <source>
        <dbReference type="ARBA" id="ARBA00023319"/>
    </source>
</evidence>
<evidence type="ECO:0000259" key="11">
    <source>
        <dbReference type="PROSITE" id="PS50835"/>
    </source>
</evidence>
<dbReference type="InterPro" id="IPR013783">
    <property type="entry name" value="Ig-like_fold"/>
</dbReference>
<keyword evidence="6" id="KW-1015">Disulfide bond</keyword>
<dbReference type="InterPro" id="IPR051170">
    <property type="entry name" value="Neural/epithelial_adhesion"/>
</dbReference>
<feature type="chain" id="PRO_5019525974" evidence="10">
    <location>
        <begin position="33"/>
        <end position="428"/>
    </location>
</feature>
<sequence>MERMAGTAEHHSICPILVRLWLLFTIFHHAQGVKPRDPSFLSEIQNMTVSEGRTVKFACRVDNLGIHKVAWIHYENSAILTVSNHVITRNERITVSHDKHQKTWYLHISDVRETDTGKYMCQINTASAMTIAGFLTVVVPPDIVDNESTGDVIAQEGNDIKLRCRARGSPRPTVIWKREDGESITVNKSTTVTEYQGEVLRLSKVSRMDMGPYLCIASNGHPPTVSKRILVSVDFPPMLWIPHQLIGAAQGQTVVLECFTEAHPTSLNYWTRGDGNMIYDSEKYHIENREGNPDYKIHMLLTVRYLEPQDFGTYRCVAKNPRGETDGTIKIYDSGPPPTSALPLTTEAEMFEKINNQVWDKSENRTHKRPNPQAVSGKDGEEEEIYATNEERSLNLPAVDESSAASRALCSLHLSLLLVAALLRGRLF</sequence>